<name>A0A194AMQ1_9BACT</name>
<organism evidence="1 2">
    <name type="scientific">Desulfoplanes formicivorans</name>
    <dbReference type="NCBI Taxonomy" id="1592317"/>
    <lineage>
        <taxon>Bacteria</taxon>
        <taxon>Pseudomonadati</taxon>
        <taxon>Thermodesulfobacteriota</taxon>
        <taxon>Desulfovibrionia</taxon>
        <taxon>Desulfovibrionales</taxon>
        <taxon>Desulfoplanaceae</taxon>
        <taxon>Desulfoplanes</taxon>
    </lineage>
</organism>
<comment type="caution">
    <text evidence="1">The sequence shown here is derived from an EMBL/GenBank/DDBJ whole genome shotgun (WGS) entry which is preliminary data.</text>
</comment>
<evidence type="ECO:0000313" key="2">
    <source>
        <dbReference type="Proteomes" id="UP000095200"/>
    </source>
</evidence>
<dbReference type="STRING" id="1592317.DPF_2635"/>
<gene>
    <name evidence="1" type="ORF">DPF_2635</name>
</gene>
<evidence type="ECO:0000313" key="1">
    <source>
        <dbReference type="EMBL" id="GAU09899.1"/>
    </source>
</evidence>
<keyword evidence="2" id="KW-1185">Reference proteome</keyword>
<dbReference type="AlphaFoldDB" id="A0A194AMQ1"/>
<dbReference type="Proteomes" id="UP000095200">
    <property type="component" value="Unassembled WGS sequence"/>
</dbReference>
<accession>A0A194AMQ1</accession>
<reference evidence="2" key="1">
    <citation type="submission" date="2016-06" db="EMBL/GenBank/DDBJ databases">
        <title>Draft genome sequence of Desulfoplanes formicivorans strain Pf12B.</title>
        <authorList>
            <person name="Watanabe M."/>
            <person name="Kojima H."/>
            <person name="Fukui M."/>
        </authorList>
    </citation>
    <scope>NUCLEOTIDE SEQUENCE [LARGE SCALE GENOMIC DNA]</scope>
    <source>
        <strain evidence="2">Pf12B</strain>
    </source>
</reference>
<dbReference type="EMBL" id="BDFE01000020">
    <property type="protein sequence ID" value="GAU09899.1"/>
    <property type="molecule type" value="Genomic_DNA"/>
</dbReference>
<protein>
    <submittedName>
        <fullName evidence="1">Uncharacterized protein</fullName>
    </submittedName>
</protein>
<proteinExistence type="predicted"/>
<sequence>MVGQNRGKAHGGGLFWACSRACLLDIPVGDDFKEAIVMTGLQAIPRERGTYGPIKVQYKNGVRGISVEQGWQSVVRFG</sequence>